<dbReference type="EMBL" id="JAADYS010003626">
    <property type="protein sequence ID" value="KAF4445587.1"/>
    <property type="molecule type" value="Genomic_DNA"/>
</dbReference>
<keyword evidence="3" id="KW-0274">FAD</keyword>
<dbReference type="SUPFAM" id="SSF51905">
    <property type="entry name" value="FAD/NAD(P)-binding domain"/>
    <property type="match status" value="1"/>
</dbReference>
<evidence type="ECO:0000259" key="4">
    <source>
        <dbReference type="Pfam" id="PF00732"/>
    </source>
</evidence>
<dbReference type="GO" id="GO:0050660">
    <property type="term" value="F:flavin adenine dinucleotide binding"/>
    <property type="evidence" value="ECO:0007669"/>
    <property type="project" value="InterPro"/>
</dbReference>
<keyword evidence="6" id="KW-1185">Reference proteome</keyword>
<comment type="similarity">
    <text evidence="1">Belongs to the GMC oxidoreductase family.</text>
</comment>
<dbReference type="AlphaFoldDB" id="A0A8H4K897"/>
<evidence type="ECO:0000313" key="6">
    <source>
        <dbReference type="Proteomes" id="UP000554235"/>
    </source>
</evidence>
<comment type="cofactor">
    <cofactor evidence="3">
        <name>FAD</name>
        <dbReference type="ChEBI" id="CHEBI:57692"/>
    </cofactor>
</comment>
<dbReference type="InterPro" id="IPR036188">
    <property type="entry name" value="FAD/NAD-bd_sf"/>
</dbReference>
<accession>A0A8H4K897</accession>
<gene>
    <name evidence="5" type="ORF">FALBO_17169</name>
</gene>
<dbReference type="InterPro" id="IPR036291">
    <property type="entry name" value="NAD(P)-bd_dom_sf"/>
</dbReference>
<feature type="domain" description="Glucose-methanol-choline oxidoreductase N-terminal" evidence="4">
    <location>
        <begin position="14"/>
        <end position="305"/>
    </location>
</feature>
<feature type="binding site" evidence="3">
    <location>
        <position position="228"/>
    </location>
    <ligand>
        <name>FAD</name>
        <dbReference type="ChEBI" id="CHEBI:57692"/>
    </ligand>
</feature>
<dbReference type="PANTHER" id="PTHR11552">
    <property type="entry name" value="GLUCOSE-METHANOL-CHOLINE GMC OXIDOREDUCTASE"/>
    <property type="match status" value="1"/>
</dbReference>
<dbReference type="Pfam" id="PF00732">
    <property type="entry name" value="GMC_oxred_N"/>
    <property type="match status" value="1"/>
</dbReference>
<dbReference type="Gene3D" id="3.40.50.720">
    <property type="entry name" value="NAD(P)-binding Rossmann-like Domain"/>
    <property type="match status" value="1"/>
</dbReference>
<evidence type="ECO:0000256" key="3">
    <source>
        <dbReference type="PIRSR" id="PIRSR000137-2"/>
    </source>
</evidence>
<proteinExistence type="inferred from homology"/>
<dbReference type="PROSITE" id="PS00061">
    <property type="entry name" value="ADH_SHORT"/>
    <property type="match status" value="1"/>
</dbReference>
<keyword evidence="2" id="KW-0521">NADP</keyword>
<dbReference type="CDD" id="cd05233">
    <property type="entry name" value="SDR_c"/>
    <property type="match status" value="1"/>
</dbReference>
<feature type="binding site" evidence="3">
    <location>
        <position position="93"/>
    </location>
    <ligand>
        <name>FAD</name>
        <dbReference type="ChEBI" id="CHEBI:57692"/>
    </ligand>
</feature>
<dbReference type="InterPro" id="IPR012132">
    <property type="entry name" value="GMC_OxRdtase"/>
</dbReference>
<reference evidence="5 6" key="1">
    <citation type="submission" date="2020-01" db="EMBL/GenBank/DDBJ databases">
        <title>Identification and distribution of gene clusters putatively required for synthesis of sphingolipid metabolism inhibitors in phylogenetically diverse species of the filamentous fungus Fusarium.</title>
        <authorList>
            <person name="Kim H.-S."/>
            <person name="Busman M."/>
            <person name="Brown D.W."/>
            <person name="Divon H."/>
            <person name="Uhlig S."/>
            <person name="Proctor R.H."/>
        </authorList>
    </citation>
    <scope>NUCLEOTIDE SEQUENCE [LARGE SCALE GENOMIC DNA]</scope>
    <source>
        <strain evidence="5 6">NRRL 20459</strain>
    </source>
</reference>
<dbReference type="Proteomes" id="UP000554235">
    <property type="component" value="Unassembled WGS sequence"/>
</dbReference>
<dbReference type="Gene3D" id="3.30.410.40">
    <property type="match status" value="1"/>
</dbReference>
<comment type="caution">
    <text evidence="5">The sequence shown here is derived from an EMBL/GenBank/DDBJ whole genome shotgun (WGS) entry which is preliminary data.</text>
</comment>
<dbReference type="PANTHER" id="PTHR11552:SF152">
    <property type="entry name" value="OXIDASE (CODA), PUTATIVE (AFU_ORTHOLOGUE AFUA_8G04090)-RELATED"/>
    <property type="match status" value="1"/>
</dbReference>
<evidence type="ECO:0000256" key="1">
    <source>
        <dbReference type="ARBA" id="ARBA00010790"/>
    </source>
</evidence>
<sequence>MTTQTLPSDSANDYDNIIVGGGTAGCVVASRLSQYLPKKRILLIEGGSTDVGDDRVLILKDRIQTIGTDLDYGYTSVPQPNGNSHILHSRAKVLGNCSSHNDMISFRTTEYDAYLWQKLGCKGWTFDLFNRLLDKLRTTVRLPHPRDQNQMCKDWIESARGALGVERAHDFNEMISSKTGLHEGVGWCNVSYNPDTGHRNSASIAYLHPIFRGEEKRPNLTVLTDAWVSKVHVEKDAATGINVSLRSAEKHTLRAKREIILCAGAIDTARLLLLSEIGPRQHLESVGVKVISDIPGVGENLMDHPLTTMLYELNRTPPNNTVANSDTALFLRSKPFNHNGDDGHIPDVMVHIFTIPFVDDLKRLGYEIPSPDRCFHFMPLVPRPKSVGRLYLRSSNSDEKPALDFQYFTDKEGYDSSILVDGIKACRKLADAEPFKSWIKREIAPGPDITTDAQLDEFARRASGTVYHPACTTKMGASTGGQYGPPKAIPYVASKRAVIGVTKATAKEEGKRGIRVNAVAPGVVDTPLARVFDPESAAVLSTMVTTTALGRKAQPEEIARAILFLLSDASSFVTGSVVNVDGGYF</sequence>
<dbReference type="Gene3D" id="3.50.50.60">
    <property type="entry name" value="FAD/NAD(P)-binding domain"/>
    <property type="match status" value="1"/>
</dbReference>
<organism evidence="5 6">
    <name type="scientific">Fusarium albosuccineum</name>
    <dbReference type="NCBI Taxonomy" id="1237068"/>
    <lineage>
        <taxon>Eukaryota</taxon>
        <taxon>Fungi</taxon>
        <taxon>Dikarya</taxon>
        <taxon>Ascomycota</taxon>
        <taxon>Pezizomycotina</taxon>
        <taxon>Sordariomycetes</taxon>
        <taxon>Hypocreomycetidae</taxon>
        <taxon>Hypocreales</taxon>
        <taxon>Nectriaceae</taxon>
        <taxon>Fusarium</taxon>
        <taxon>Fusarium decemcellulare species complex</taxon>
    </lineage>
</organism>
<dbReference type="PIRSF" id="PIRSF000137">
    <property type="entry name" value="Alcohol_oxidase"/>
    <property type="match status" value="1"/>
</dbReference>
<name>A0A8H4K897_9HYPO</name>
<dbReference type="InterPro" id="IPR002347">
    <property type="entry name" value="SDR_fam"/>
</dbReference>
<dbReference type="InterPro" id="IPR020904">
    <property type="entry name" value="Sc_DH/Rdtase_CS"/>
</dbReference>
<keyword evidence="3" id="KW-0285">Flavoprotein</keyword>
<protein>
    <submittedName>
        <fullName evidence="5">Choline oxidase</fullName>
    </submittedName>
</protein>
<dbReference type="Pfam" id="PF13561">
    <property type="entry name" value="adh_short_C2"/>
    <property type="match status" value="1"/>
</dbReference>
<evidence type="ECO:0000256" key="2">
    <source>
        <dbReference type="ARBA" id="ARBA00022857"/>
    </source>
</evidence>
<evidence type="ECO:0000313" key="5">
    <source>
        <dbReference type="EMBL" id="KAF4445587.1"/>
    </source>
</evidence>
<dbReference type="SUPFAM" id="SSF51735">
    <property type="entry name" value="NAD(P)-binding Rossmann-fold domains"/>
    <property type="match status" value="1"/>
</dbReference>
<dbReference type="InterPro" id="IPR000172">
    <property type="entry name" value="GMC_OxRdtase_N"/>
</dbReference>
<dbReference type="OrthoDB" id="269227at2759"/>
<dbReference type="GO" id="GO:0016614">
    <property type="term" value="F:oxidoreductase activity, acting on CH-OH group of donors"/>
    <property type="evidence" value="ECO:0007669"/>
    <property type="project" value="InterPro"/>
</dbReference>
<dbReference type="SUPFAM" id="SSF54373">
    <property type="entry name" value="FAD-linked reductases, C-terminal domain"/>
    <property type="match status" value="1"/>
</dbReference>